<organism evidence="6 7">
    <name type="scientific">Candidatus Protoclostridium stercorigallinarum</name>
    <dbReference type="NCBI Taxonomy" id="2838741"/>
    <lineage>
        <taxon>Bacteria</taxon>
        <taxon>Bacillati</taxon>
        <taxon>Bacillota</taxon>
        <taxon>Clostridia</taxon>
        <taxon>Candidatus Protoclostridium</taxon>
    </lineage>
</organism>
<comment type="function">
    <text evidence="2">May play the central regulatory role in sporulation. It may be an element of the effector pathway responsible for the activation of sporulation genes in response to nutritional stress. Spo0A may act in concert with spo0H (a sigma factor) to control the expression of some genes that are critical to the sporulation process.</text>
</comment>
<dbReference type="PROSITE" id="PS50930">
    <property type="entry name" value="HTH_LYTTR"/>
    <property type="match status" value="1"/>
</dbReference>
<dbReference type="PROSITE" id="PS50110">
    <property type="entry name" value="RESPONSE_REGULATORY"/>
    <property type="match status" value="1"/>
</dbReference>
<dbReference type="GO" id="GO:0000156">
    <property type="term" value="F:phosphorelay response regulator activity"/>
    <property type="evidence" value="ECO:0007669"/>
    <property type="project" value="InterPro"/>
</dbReference>
<dbReference type="SUPFAM" id="SSF52172">
    <property type="entry name" value="CheY-like"/>
    <property type="match status" value="1"/>
</dbReference>
<dbReference type="Pfam" id="PF00072">
    <property type="entry name" value="Response_reg"/>
    <property type="match status" value="1"/>
</dbReference>
<evidence type="ECO:0000256" key="1">
    <source>
        <dbReference type="ARBA" id="ARBA00018672"/>
    </source>
</evidence>
<reference evidence="6" key="1">
    <citation type="journal article" date="2021" name="PeerJ">
        <title>Extensive microbial diversity within the chicken gut microbiome revealed by metagenomics and culture.</title>
        <authorList>
            <person name="Gilroy R."/>
            <person name="Ravi A."/>
            <person name="Getino M."/>
            <person name="Pursley I."/>
            <person name="Horton D.L."/>
            <person name="Alikhan N.F."/>
            <person name="Baker D."/>
            <person name="Gharbi K."/>
            <person name="Hall N."/>
            <person name="Watson M."/>
            <person name="Adriaenssens E.M."/>
            <person name="Foster-Nyarko E."/>
            <person name="Jarju S."/>
            <person name="Secka A."/>
            <person name="Antonio M."/>
            <person name="Oren A."/>
            <person name="Chaudhuri R.R."/>
            <person name="La Ragione R."/>
            <person name="Hildebrand F."/>
            <person name="Pallen M.J."/>
        </authorList>
    </citation>
    <scope>NUCLEOTIDE SEQUENCE</scope>
    <source>
        <strain evidence="6">12435</strain>
    </source>
</reference>
<dbReference type="EMBL" id="DXHS01000078">
    <property type="protein sequence ID" value="HIW02691.1"/>
    <property type="molecule type" value="Genomic_DNA"/>
</dbReference>
<feature type="domain" description="HTH LytTR-type" evidence="5">
    <location>
        <begin position="152"/>
        <end position="232"/>
    </location>
</feature>
<keyword evidence="6" id="KW-0238">DNA-binding</keyword>
<evidence type="ECO:0000313" key="7">
    <source>
        <dbReference type="Proteomes" id="UP000823990"/>
    </source>
</evidence>
<evidence type="ECO:0000313" key="6">
    <source>
        <dbReference type="EMBL" id="HIW02691.1"/>
    </source>
</evidence>
<keyword evidence="3" id="KW-0597">Phosphoprotein</keyword>
<dbReference type="Gene3D" id="2.40.50.1020">
    <property type="entry name" value="LytTr DNA-binding domain"/>
    <property type="match status" value="1"/>
</dbReference>
<reference evidence="6" key="2">
    <citation type="submission" date="2021-04" db="EMBL/GenBank/DDBJ databases">
        <authorList>
            <person name="Gilroy R."/>
        </authorList>
    </citation>
    <scope>NUCLEOTIDE SEQUENCE</scope>
    <source>
        <strain evidence="6">12435</strain>
    </source>
</reference>
<sequence length="238" mass="27397">MESKSIRVAVVDDERDTLKTYEQMFSRLSRETDATFSVTPFADGLDLVSDYKSFDLIFLDIDMNKLNGLETARQLRKMDESVMLIFVTRLAQYAINGYDYNAFDFVLKPLDYATFRMKMKRALKTLLRRRTKNVCIRCDGVSKVIPCDTLKYVEVQGHYLVYHTTDGDLRTYGTLAEAAEQLDDTDFVSCHRCFLVNAAFVKDIKLNTVVVGDDELPVSRLRKRGFVSHMAEWFGGNR</sequence>
<dbReference type="Gene3D" id="3.40.50.2300">
    <property type="match status" value="1"/>
</dbReference>
<feature type="modified residue" description="4-aspartylphosphate" evidence="3">
    <location>
        <position position="60"/>
    </location>
</feature>
<comment type="caution">
    <text evidence="6">The sequence shown here is derived from an EMBL/GenBank/DDBJ whole genome shotgun (WGS) entry which is preliminary data.</text>
</comment>
<dbReference type="PANTHER" id="PTHR37299">
    <property type="entry name" value="TRANSCRIPTIONAL REGULATOR-RELATED"/>
    <property type="match status" value="1"/>
</dbReference>
<dbReference type="AlphaFoldDB" id="A0A9D1TSL5"/>
<dbReference type="GO" id="GO:0003677">
    <property type="term" value="F:DNA binding"/>
    <property type="evidence" value="ECO:0007669"/>
    <property type="project" value="UniProtKB-KW"/>
</dbReference>
<proteinExistence type="predicted"/>
<dbReference type="SMART" id="SM00448">
    <property type="entry name" value="REC"/>
    <property type="match status" value="1"/>
</dbReference>
<name>A0A9D1TSL5_9FIRM</name>
<evidence type="ECO:0000256" key="2">
    <source>
        <dbReference type="ARBA" id="ARBA00024867"/>
    </source>
</evidence>
<accession>A0A9D1TSL5</accession>
<dbReference type="InterPro" id="IPR007492">
    <property type="entry name" value="LytTR_DNA-bd_dom"/>
</dbReference>
<dbReference type="PANTHER" id="PTHR37299:SF1">
    <property type="entry name" value="STAGE 0 SPORULATION PROTEIN A HOMOLOG"/>
    <property type="match status" value="1"/>
</dbReference>
<dbReference type="InterPro" id="IPR001789">
    <property type="entry name" value="Sig_transdc_resp-reg_receiver"/>
</dbReference>
<evidence type="ECO:0000259" key="4">
    <source>
        <dbReference type="PROSITE" id="PS50110"/>
    </source>
</evidence>
<gene>
    <name evidence="6" type="ORF">H9892_05065</name>
</gene>
<dbReference type="SMART" id="SM00850">
    <property type="entry name" value="LytTR"/>
    <property type="match status" value="1"/>
</dbReference>
<dbReference type="InterPro" id="IPR046947">
    <property type="entry name" value="LytR-like"/>
</dbReference>
<dbReference type="InterPro" id="IPR011006">
    <property type="entry name" value="CheY-like_superfamily"/>
</dbReference>
<protein>
    <recommendedName>
        <fullName evidence="1">Stage 0 sporulation protein A homolog</fullName>
    </recommendedName>
</protein>
<dbReference type="Proteomes" id="UP000823990">
    <property type="component" value="Unassembled WGS sequence"/>
</dbReference>
<evidence type="ECO:0000259" key="5">
    <source>
        <dbReference type="PROSITE" id="PS50930"/>
    </source>
</evidence>
<feature type="domain" description="Response regulatory" evidence="4">
    <location>
        <begin position="7"/>
        <end position="123"/>
    </location>
</feature>
<dbReference type="Pfam" id="PF04397">
    <property type="entry name" value="LytTR"/>
    <property type="match status" value="1"/>
</dbReference>
<evidence type="ECO:0000256" key="3">
    <source>
        <dbReference type="PROSITE-ProRule" id="PRU00169"/>
    </source>
</evidence>